<dbReference type="InterPro" id="IPR001638">
    <property type="entry name" value="Solute-binding_3/MltF_N"/>
</dbReference>
<evidence type="ECO:0000256" key="3">
    <source>
        <dbReference type="ARBA" id="ARBA00022729"/>
    </source>
</evidence>
<name>A0A098GLC0_LEGMI</name>
<dbReference type="PANTHER" id="PTHR35936">
    <property type="entry name" value="MEMBRANE-BOUND LYTIC MUREIN TRANSGLYCOSYLASE F"/>
    <property type="match status" value="1"/>
</dbReference>
<dbReference type="CDD" id="cd13622">
    <property type="entry name" value="PBP2_Arg_3"/>
    <property type="match status" value="1"/>
</dbReference>
<dbReference type="Proteomes" id="UP000032414">
    <property type="component" value="Chromosome I"/>
</dbReference>
<reference evidence="7 9" key="3">
    <citation type="submission" date="2016-10" db="EMBL/GenBank/DDBJ databases">
        <authorList>
            <person name="Varghese N."/>
            <person name="Submissions S."/>
        </authorList>
    </citation>
    <scope>NUCLEOTIDE SEQUENCE [LARGE SCALE GENOMIC DNA]</scope>
    <source>
        <strain evidence="7 9">ATCC 33218</strain>
    </source>
</reference>
<dbReference type="PANTHER" id="PTHR35936:SF19">
    <property type="entry name" value="AMINO-ACID-BINDING PROTEIN YXEM-RELATED"/>
    <property type="match status" value="1"/>
</dbReference>
<dbReference type="EMBL" id="FMVN01000003">
    <property type="protein sequence ID" value="SCY04498.1"/>
    <property type="molecule type" value="Genomic_DNA"/>
</dbReference>
<dbReference type="AlphaFoldDB" id="A0A098GLC0"/>
<feature type="domain" description="Solute-binding protein family 3/N-terminal" evidence="5">
    <location>
        <begin position="20"/>
        <end position="242"/>
    </location>
</feature>
<dbReference type="RefSeq" id="WP_045100378.1">
    <property type="nucleotide sequence ID" value="NZ_CP020614.1"/>
</dbReference>
<dbReference type="SUPFAM" id="SSF53850">
    <property type="entry name" value="Periplasmic binding protein-like II"/>
    <property type="match status" value="1"/>
</dbReference>
<proteinExistence type="inferred from homology"/>
<dbReference type="GO" id="GO:0030313">
    <property type="term" value="C:cell envelope"/>
    <property type="evidence" value="ECO:0007669"/>
    <property type="project" value="UniProtKB-SubCell"/>
</dbReference>
<evidence type="ECO:0000256" key="2">
    <source>
        <dbReference type="ARBA" id="ARBA00010333"/>
    </source>
</evidence>
<accession>A0A098GLC0</accession>
<dbReference type="Gene3D" id="3.40.190.10">
    <property type="entry name" value="Periplasmic binding protein-like II"/>
    <property type="match status" value="2"/>
</dbReference>
<dbReference type="Pfam" id="PF00497">
    <property type="entry name" value="SBP_bac_3"/>
    <property type="match status" value="1"/>
</dbReference>
<dbReference type="HOGENOM" id="CLU_019602_18_0_6"/>
<dbReference type="EMBL" id="LN614830">
    <property type="protein sequence ID" value="CEG62296.1"/>
    <property type="molecule type" value="Genomic_DNA"/>
</dbReference>
<dbReference type="SMART" id="SM00062">
    <property type="entry name" value="PBPb"/>
    <property type="match status" value="1"/>
</dbReference>
<evidence type="ECO:0000313" key="7">
    <source>
        <dbReference type="EMBL" id="SCY04498.1"/>
    </source>
</evidence>
<keyword evidence="9" id="KW-1185">Reference proteome</keyword>
<comment type="similarity">
    <text evidence="2 4">Belongs to the bacterial solute-binding protein 3 family.</text>
</comment>
<evidence type="ECO:0000313" key="8">
    <source>
        <dbReference type="Proteomes" id="UP000032414"/>
    </source>
</evidence>
<dbReference type="InterPro" id="IPR018313">
    <property type="entry name" value="SBP_3_CS"/>
</dbReference>
<dbReference type="KEGG" id="tmc:LMI_3070"/>
<reference evidence="8" key="2">
    <citation type="submission" date="2014-09" db="EMBL/GenBank/DDBJ databases">
        <authorList>
            <person name="Gomez-Valero L."/>
        </authorList>
    </citation>
    <scope>NUCLEOTIDE SEQUENCE [LARGE SCALE GENOMIC DNA]</scope>
    <source>
        <strain evidence="8">ATCC33218</strain>
    </source>
</reference>
<keyword evidence="3" id="KW-0732">Signal</keyword>
<evidence type="ECO:0000256" key="1">
    <source>
        <dbReference type="ARBA" id="ARBA00004196"/>
    </source>
</evidence>
<dbReference type="PROSITE" id="PS01039">
    <property type="entry name" value="SBP_BACTERIAL_3"/>
    <property type="match status" value="1"/>
</dbReference>
<evidence type="ECO:0000313" key="6">
    <source>
        <dbReference type="EMBL" id="CEG62296.1"/>
    </source>
</evidence>
<dbReference type="STRING" id="451.B6N58_14120"/>
<sequence>MRFLFLLLALLLCSPIKAEIIRVGTLPYDPPFEIEADKDLHFFGFDIDIMTEICNRIQADCRFIPLNFIKIFTELAAGNIDLGLGAISITESREETFLFSLPYLASSGQYVTTTASSIRNIEDIREKRVGSVQGTLFKALVLEKFHNLVQIIEYPAITSAFQALSKNKVGVVITDEETARHWVSINSTMFKLLGSSIPVGIGYGIMANKKSSDLIGRVNKALLDMENDGTYLKIYNRYFAKIVL</sequence>
<gene>
    <name evidence="6" type="ORF">LMI_3070</name>
    <name evidence="7" type="ORF">SAMN02982997_00698</name>
</gene>
<dbReference type="PATRIC" id="fig|451.8.peg.869"/>
<reference evidence="6" key="1">
    <citation type="submission" date="2014-09" db="EMBL/GenBank/DDBJ databases">
        <authorList>
            <person name="GOMEZ-VALERO Laura"/>
        </authorList>
    </citation>
    <scope>NUCLEOTIDE SEQUENCE</scope>
    <source>
        <strain evidence="6">ATCC33218</strain>
    </source>
</reference>
<dbReference type="Proteomes" id="UP000182998">
    <property type="component" value="Unassembled WGS sequence"/>
</dbReference>
<evidence type="ECO:0000313" key="9">
    <source>
        <dbReference type="Proteomes" id="UP000182998"/>
    </source>
</evidence>
<evidence type="ECO:0000256" key="4">
    <source>
        <dbReference type="RuleBase" id="RU003744"/>
    </source>
</evidence>
<comment type="subcellular location">
    <subcellularLocation>
        <location evidence="1">Cell envelope</location>
    </subcellularLocation>
</comment>
<protein>
    <submittedName>
        <fullName evidence="7">Arginine transport system substrate-binding protein</fullName>
    </submittedName>
    <submittedName>
        <fullName evidence="6">Putative arginine 3rd transport system periplasmic binding protein</fullName>
    </submittedName>
</protein>
<evidence type="ECO:0000259" key="5">
    <source>
        <dbReference type="SMART" id="SM00062"/>
    </source>
</evidence>
<organism evidence="6 8">
    <name type="scientific">Legionella micdadei</name>
    <name type="common">Tatlockia micdadei</name>
    <dbReference type="NCBI Taxonomy" id="451"/>
    <lineage>
        <taxon>Bacteria</taxon>
        <taxon>Pseudomonadati</taxon>
        <taxon>Pseudomonadota</taxon>
        <taxon>Gammaproteobacteria</taxon>
        <taxon>Legionellales</taxon>
        <taxon>Legionellaceae</taxon>
        <taxon>Legionella</taxon>
    </lineage>
</organism>